<sequence>MGDKKEPVTEESVLLELPVPYDGPVIPLLRALRSFIQKRETFIEQDEDYQMRILAFIHSVQVGAGKKSRSKGKKRSRLDTDGEDIEDEGAEGNTDGEIRTNLSHVVAEFLRLKFTRRVYVKTLLHLHDRILPKVNKPLMLADFLVSSFRMGGLISLLSLNGLFVLMQKHHLDFPQFYEHFYSLLTVNVLHAKYRARFFHLADTFMGSSHIPLYTVAAVAKRLSRLSLYAPAESLPLLLTFTMNLVLRHPGLLALLNRTTEDEDIAHDPYLIEESDMQKCRALDSSLWELKSHQSHHNPEVVKIAMMLSSELPTIEFDITEYLETSTEEMIEQCLAKPFPEAEKRLKRSDMASFLSRTPVLNELWTA</sequence>
<accession>A0A1D1VUZ7</accession>
<dbReference type="Proteomes" id="UP000186922">
    <property type="component" value="Unassembled WGS sequence"/>
</dbReference>
<feature type="compositionally biased region" description="Basic residues" evidence="2">
    <location>
        <begin position="67"/>
        <end position="76"/>
    </location>
</feature>
<comment type="caution">
    <text evidence="4">The sequence shown here is derived from an EMBL/GenBank/DDBJ whole genome shotgun (WGS) entry which is preliminary data.</text>
</comment>
<organism evidence="4 5">
    <name type="scientific">Ramazzottius varieornatus</name>
    <name type="common">Water bear</name>
    <name type="synonym">Tardigrade</name>
    <dbReference type="NCBI Taxonomy" id="947166"/>
    <lineage>
        <taxon>Eukaryota</taxon>
        <taxon>Metazoa</taxon>
        <taxon>Ecdysozoa</taxon>
        <taxon>Tardigrada</taxon>
        <taxon>Eutardigrada</taxon>
        <taxon>Parachela</taxon>
        <taxon>Hypsibioidea</taxon>
        <taxon>Ramazzottiidae</taxon>
        <taxon>Ramazzottius</taxon>
    </lineage>
</organism>
<dbReference type="GO" id="GO:0042254">
    <property type="term" value="P:ribosome biogenesis"/>
    <property type="evidence" value="ECO:0007669"/>
    <property type="project" value="InterPro"/>
</dbReference>
<dbReference type="GO" id="GO:0030692">
    <property type="term" value="C:Noc4p-Nop14p complex"/>
    <property type="evidence" value="ECO:0007669"/>
    <property type="project" value="TreeGrafter"/>
</dbReference>
<dbReference type="PANTHER" id="PTHR12455">
    <property type="entry name" value="NUCLEOLAR COMPLEX PROTEIN 4"/>
    <property type="match status" value="1"/>
</dbReference>
<dbReference type="InterPro" id="IPR005612">
    <property type="entry name" value="CCAAT-binding_factor"/>
</dbReference>
<feature type="domain" description="CCAAT-binding factor" evidence="3">
    <location>
        <begin position="155"/>
        <end position="304"/>
    </location>
</feature>
<evidence type="ECO:0000256" key="1">
    <source>
        <dbReference type="ARBA" id="ARBA00007797"/>
    </source>
</evidence>
<dbReference type="EMBL" id="BDGG01000010">
    <property type="protein sequence ID" value="GAV04063.1"/>
    <property type="molecule type" value="Genomic_DNA"/>
</dbReference>
<name>A0A1D1VUZ7_RAMVA</name>
<proteinExistence type="inferred from homology"/>
<dbReference type="InterPro" id="IPR027193">
    <property type="entry name" value="Noc4"/>
</dbReference>
<feature type="compositionally biased region" description="Acidic residues" evidence="2">
    <location>
        <begin position="81"/>
        <end position="90"/>
    </location>
</feature>
<evidence type="ECO:0000259" key="3">
    <source>
        <dbReference type="Pfam" id="PF03914"/>
    </source>
</evidence>
<dbReference type="GO" id="GO:0032040">
    <property type="term" value="C:small-subunit processome"/>
    <property type="evidence" value="ECO:0007669"/>
    <property type="project" value="TreeGrafter"/>
</dbReference>
<feature type="region of interest" description="Disordered" evidence="2">
    <location>
        <begin position="67"/>
        <end position="95"/>
    </location>
</feature>
<evidence type="ECO:0000313" key="4">
    <source>
        <dbReference type="EMBL" id="GAV04063.1"/>
    </source>
</evidence>
<protein>
    <recommendedName>
        <fullName evidence="3">CCAAT-binding factor domain-containing protein</fullName>
    </recommendedName>
</protein>
<dbReference type="STRING" id="947166.A0A1D1VUZ7"/>
<dbReference type="PANTHER" id="PTHR12455:SF0">
    <property type="entry name" value="NUCLEOLAR COMPLEX PROTEIN 4 HOMOLOG"/>
    <property type="match status" value="1"/>
</dbReference>
<dbReference type="OrthoDB" id="10263185at2759"/>
<dbReference type="AlphaFoldDB" id="A0A1D1VUZ7"/>
<gene>
    <name evidence="4" type="primary">RvY_14401-1</name>
    <name evidence="4" type="synonym">RvY_14401.1</name>
    <name evidence="4" type="ORF">RvY_14401</name>
</gene>
<dbReference type="Pfam" id="PF03914">
    <property type="entry name" value="CBF"/>
    <property type="match status" value="1"/>
</dbReference>
<evidence type="ECO:0000313" key="5">
    <source>
        <dbReference type="Proteomes" id="UP000186922"/>
    </source>
</evidence>
<comment type="similarity">
    <text evidence="1">Belongs to the CBF/MAK21 family.</text>
</comment>
<evidence type="ECO:0000256" key="2">
    <source>
        <dbReference type="SAM" id="MobiDB-lite"/>
    </source>
</evidence>
<reference evidence="4 5" key="1">
    <citation type="journal article" date="2016" name="Nat. Commun.">
        <title>Extremotolerant tardigrade genome and improved radiotolerance of human cultured cells by tardigrade-unique protein.</title>
        <authorList>
            <person name="Hashimoto T."/>
            <person name="Horikawa D.D."/>
            <person name="Saito Y."/>
            <person name="Kuwahara H."/>
            <person name="Kozuka-Hata H."/>
            <person name="Shin-I T."/>
            <person name="Minakuchi Y."/>
            <person name="Ohishi K."/>
            <person name="Motoyama A."/>
            <person name="Aizu T."/>
            <person name="Enomoto A."/>
            <person name="Kondo K."/>
            <person name="Tanaka S."/>
            <person name="Hara Y."/>
            <person name="Koshikawa S."/>
            <person name="Sagara H."/>
            <person name="Miura T."/>
            <person name="Yokobori S."/>
            <person name="Miyagawa K."/>
            <person name="Suzuki Y."/>
            <person name="Kubo T."/>
            <person name="Oyama M."/>
            <person name="Kohara Y."/>
            <person name="Fujiyama A."/>
            <person name="Arakawa K."/>
            <person name="Katayama T."/>
            <person name="Toyoda A."/>
            <person name="Kunieda T."/>
        </authorList>
    </citation>
    <scope>NUCLEOTIDE SEQUENCE [LARGE SCALE GENOMIC DNA]</scope>
    <source>
        <strain evidence="4 5">YOKOZUNA-1</strain>
    </source>
</reference>
<keyword evidence="5" id="KW-1185">Reference proteome</keyword>